<accession>A0A1M3L5H2</accession>
<reference evidence="7 8" key="1">
    <citation type="submission" date="2016-09" db="EMBL/GenBank/DDBJ databases">
        <title>Genome-resolved meta-omics ties microbial dynamics to process performance in biotechnology for thiocyanate degradation.</title>
        <authorList>
            <person name="Kantor R.S."/>
            <person name="Huddy R.J."/>
            <person name="Iyer R."/>
            <person name="Thomas B.C."/>
            <person name="Brown C.T."/>
            <person name="Anantharaman K."/>
            <person name="Tringe S."/>
            <person name="Hettich R.L."/>
            <person name="Harrison S.T."/>
            <person name="Banfield J.F."/>
        </authorList>
    </citation>
    <scope>NUCLEOTIDE SEQUENCE [LARGE SCALE GENOMIC DNA]</scope>
    <source>
        <strain evidence="7">59-99</strain>
    </source>
</reference>
<dbReference type="EMBL" id="MKVH01000003">
    <property type="protein sequence ID" value="OJX60803.1"/>
    <property type="molecule type" value="Genomic_DNA"/>
</dbReference>
<evidence type="ECO:0000313" key="8">
    <source>
        <dbReference type="Proteomes" id="UP000184233"/>
    </source>
</evidence>
<gene>
    <name evidence="7" type="ORF">BGO89_04360</name>
</gene>
<dbReference type="Pfam" id="PF00491">
    <property type="entry name" value="Arginase"/>
    <property type="match status" value="1"/>
</dbReference>
<name>A0A1M3L5H2_9BACT</name>
<organism evidence="7 8">
    <name type="scientific">Candidatus Kapaibacterium thiocyanatum</name>
    <dbReference type="NCBI Taxonomy" id="1895771"/>
    <lineage>
        <taxon>Bacteria</taxon>
        <taxon>Pseudomonadati</taxon>
        <taxon>Candidatus Kapaibacteriota</taxon>
        <taxon>Candidatus Kapaibacteriia</taxon>
        <taxon>Candidatus Kapaibacteriales</taxon>
        <taxon>Candidatus Kapaibacteriaceae</taxon>
        <taxon>Candidatus Kapaibacterium</taxon>
    </lineage>
</organism>
<evidence type="ECO:0000256" key="2">
    <source>
        <dbReference type="ARBA" id="ARBA00022801"/>
    </source>
</evidence>
<evidence type="ECO:0000256" key="5">
    <source>
        <dbReference type="PIRSR" id="PIRSR036979-1"/>
    </source>
</evidence>
<dbReference type="Gene3D" id="3.40.800.10">
    <property type="entry name" value="Ureohydrolase domain"/>
    <property type="match status" value="1"/>
</dbReference>
<dbReference type="GO" id="GO:0006547">
    <property type="term" value="P:L-histidine metabolic process"/>
    <property type="evidence" value="ECO:0007669"/>
    <property type="project" value="UniProtKB-KW"/>
</dbReference>
<comment type="caution">
    <text evidence="7">The sequence shown here is derived from an EMBL/GenBank/DDBJ whole genome shotgun (WGS) entry which is preliminary data.</text>
</comment>
<dbReference type="PIRSF" id="PIRSF036979">
    <property type="entry name" value="Arginase"/>
    <property type="match status" value="1"/>
</dbReference>
<dbReference type="STRING" id="1895771.BGO89_04360"/>
<proteinExistence type="inferred from homology"/>
<evidence type="ECO:0000256" key="3">
    <source>
        <dbReference type="ARBA" id="ARBA00022808"/>
    </source>
</evidence>
<protein>
    <recommendedName>
        <fullName evidence="9">Formimidoylglutamase</fullName>
    </recommendedName>
</protein>
<dbReference type="PANTHER" id="PTHR11358:SF35">
    <property type="entry name" value="FORMIMIDOYLGLUTAMASE"/>
    <property type="match status" value="1"/>
</dbReference>
<dbReference type="InterPro" id="IPR006035">
    <property type="entry name" value="Ureohydrolase"/>
</dbReference>
<feature type="binding site" evidence="5">
    <location>
        <position position="243"/>
    </location>
    <ligand>
        <name>Mn(2+)</name>
        <dbReference type="ChEBI" id="CHEBI:29035"/>
        <label>1</label>
    </ligand>
</feature>
<keyword evidence="2" id="KW-0378">Hydrolase</keyword>
<keyword evidence="4 5" id="KW-0464">Manganese</keyword>
<feature type="binding site" evidence="5">
    <location>
        <position position="245"/>
    </location>
    <ligand>
        <name>Mn(2+)</name>
        <dbReference type="ChEBI" id="CHEBI:29035"/>
        <label>1</label>
    </ligand>
</feature>
<feature type="binding site" evidence="5">
    <location>
        <position position="153"/>
    </location>
    <ligand>
        <name>Mn(2+)</name>
        <dbReference type="ChEBI" id="CHEBI:29035"/>
        <label>1</label>
    </ligand>
</feature>
<dbReference type="CDD" id="cd09988">
    <property type="entry name" value="Formimidoylglutamase"/>
    <property type="match status" value="1"/>
</dbReference>
<feature type="binding site" evidence="5">
    <location>
        <position position="149"/>
    </location>
    <ligand>
        <name>Mn(2+)</name>
        <dbReference type="ChEBI" id="CHEBI:29035"/>
        <label>1</label>
    </ligand>
</feature>
<dbReference type="PANTHER" id="PTHR11358">
    <property type="entry name" value="ARGINASE/AGMATINASE"/>
    <property type="match status" value="1"/>
</dbReference>
<dbReference type="SUPFAM" id="SSF52768">
    <property type="entry name" value="Arginase/deacetylase"/>
    <property type="match status" value="1"/>
</dbReference>
<evidence type="ECO:0000313" key="7">
    <source>
        <dbReference type="EMBL" id="OJX60803.1"/>
    </source>
</evidence>
<dbReference type="PROSITE" id="PS51409">
    <property type="entry name" value="ARGINASE_2"/>
    <property type="match status" value="1"/>
</dbReference>
<comment type="cofactor">
    <cofactor evidence="5">
        <name>Mn(2+)</name>
        <dbReference type="ChEBI" id="CHEBI:29035"/>
    </cofactor>
    <text evidence="5">Binds 2 manganese ions per subunit.</text>
</comment>
<dbReference type="AlphaFoldDB" id="A0A1M3L5H2"/>
<feature type="binding site" evidence="5">
    <location>
        <position position="151"/>
    </location>
    <ligand>
        <name>Mn(2+)</name>
        <dbReference type="ChEBI" id="CHEBI:29035"/>
        <label>1</label>
    </ligand>
</feature>
<feature type="binding site" evidence="5">
    <location>
        <position position="126"/>
    </location>
    <ligand>
        <name>Mn(2+)</name>
        <dbReference type="ChEBI" id="CHEBI:29035"/>
        <label>2</label>
    </ligand>
</feature>
<dbReference type="InterPro" id="IPR023696">
    <property type="entry name" value="Ureohydrolase_dom_sf"/>
</dbReference>
<keyword evidence="1 5" id="KW-0479">Metal-binding</keyword>
<sequence length="321" mass="33976">MEQEAIFRSNDADDPRIGDLLTRSDAVPDTAACVAVIVGVPQHIGVERNGGRAGAAAAPLHIRRALTRLATSDIVDVVRSGQLVITDVGDIDTDGKTLEQIHDEQHDVVAHLLQRGYVPIVLGGGHDTAWPTIHALNTVGKPYGVINVDAHADVRPLKDEARAHSGSPFRQMLTASPSAIVEGGFVEFGLQHHAVAMAHRAFVTDCGMHVMMLDDVRRQGFGEAWDQALSRAGAGESLYVSLDMDAFASAFAPGVSAPGADGMVPAELGACLRRAAGLPQFRVFDVVECNPSFDIDGRTAKLAAIMIAEVLAGLSDGLRRS</sequence>
<dbReference type="GO" id="GO:0033389">
    <property type="term" value="P:putrescine biosynthetic process from arginine, via agmatine"/>
    <property type="evidence" value="ECO:0007669"/>
    <property type="project" value="TreeGrafter"/>
</dbReference>
<dbReference type="GO" id="GO:0008783">
    <property type="term" value="F:agmatinase activity"/>
    <property type="evidence" value="ECO:0007669"/>
    <property type="project" value="TreeGrafter"/>
</dbReference>
<evidence type="ECO:0008006" key="9">
    <source>
        <dbReference type="Google" id="ProtNLM"/>
    </source>
</evidence>
<evidence type="ECO:0000256" key="4">
    <source>
        <dbReference type="ARBA" id="ARBA00023211"/>
    </source>
</evidence>
<keyword evidence="3" id="KW-0369">Histidine metabolism</keyword>
<dbReference type="Proteomes" id="UP000184233">
    <property type="component" value="Unassembled WGS sequence"/>
</dbReference>
<comment type="similarity">
    <text evidence="6">Belongs to the arginase family.</text>
</comment>
<dbReference type="GO" id="GO:0046872">
    <property type="term" value="F:metal ion binding"/>
    <property type="evidence" value="ECO:0007669"/>
    <property type="project" value="UniProtKB-KW"/>
</dbReference>
<evidence type="ECO:0000256" key="6">
    <source>
        <dbReference type="PROSITE-ProRule" id="PRU00742"/>
    </source>
</evidence>
<evidence type="ECO:0000256" key="1">
    <source>
        <dbReference type="ARBA" id="ARBA00022723"/>
    </source>
</evidence>